<dbReference type="InterPro" id="IPR011711">
    <property type="entry name" value="GntR_C"/>
</dbReference>
<dbReference type="SUPFAM" id="SSF46785">
    <property type="entry name" value="Winged helix' DNA-binding domain"/>
    <property type="match status" value="1"/>
</dbReference>
<dbReference type="SMART" id="SM00345">
    <property type="entry name" value="HTH_GNTR"/>
    <property type="match status" value="1"/>
</dbReference>
<dbReference type="Pfam" id="PF00392">
    <property type="entry name" value="GntR"/>
    <property type="match status" value="1"/>
</dbReference>
<dbReference type="SMART" id="SM00895">
    <property type="entry name" value="FCD"/>
    <property type="match status" value="1"/>
</dbReference>
<dbReference type="InterPro" id="IPR036390">
    <property type="entry name" value="WH_DNA-bd_sf"/>
</dbReference>
<keyword evidence="3" id="KW-0804">Transcription</keyword>
<evidence type="ECO:0000313" key="6">
    <source>
        <dbReference type="Proteomes" id="UP000515743"/>
    </source>
</evidence>
<evidence type="ECO:0000256" key="1">
    <source>
        <dbReference type="ARBA" id="ARBA00023015"/>
    </source>
</evidence>
<sequence>MTIQEPSTRKSSPTTAPPPAAERAYKFVKAAILDGRFDAGEMLSEVGLANEIGMSRTPMREAFSRLEVEGFINLYPKRGALVVPISPTEIREVYEARELIEYNAAQYICALSQEERDSIGDYLDSIINDQRSALDANDLGTYAQLDAAFHQKVMDYGGNSLLANFGHTLRERQQRFTQRAIGRSAKKASKFVAQHEHLASALRTGNAENYHDVITAHLSSSRKQL</sequence>
<dbReference type="SUPFAM" id="SSF48008">
    <property type="entry name" value="GntR ligand-binding domain-like"/>
    <property type="match status" value="1"/>
</dbReference>
<dbReference type="GO" id="GO:0003700">
    <property type="term" value="F:DNA-binding transcription factor activity"/>
    <property type="evidence" value="ECO:0007669"/>
    <property type="project" value="InterPro"/>
</dbReference>
<keyword evidence="2" id="KW-0238">DNA-binding</keyword>
<dbReference type="Gene3D" id="1.20.120.530">
    <property type="entry name" value="GntR ligand-binding domain-like"/>
    <property type="match status" value="1"/>
</dbReference>
<dbReference type="InterPro" id="IPR036388">
    <property type="entry name" value="WH-like_DNA-bd_sf"/>
</dbReference>
<dbReference type="Pfam" id="PF07729">
    <property type="entry name" value="FCD"/>
    <property type="match status" value="1"/>
</dbReference>
<dbReference type="EMBL" id="CP059404">
    <property type="protein sequence ID" value="QNE90447.1"/>
    <property type="molecule type" value="Genomic_DNA"/>
</dbReference>
<protein>
    <submittedName>
        <fullName evidence="5">GntR family transcriptional regulator</fullName>
    </submittedName>
</protein>
<reference evidence="5 6" key="1">
    <citation type="submission" date="2020-07" db="EMBL/GenBank/DDBJ databases">
        <title>Complete genome and description of Corynebacterium incognita strain Marseille-Q3630 sp. nov.</title>
        <authorList>
            <person name="Boxberger M."/>
        </authorList>
    </citation>
    <scope>NUCLEOTIDE SEQUENCE [LARGE SCALE GENOMIC DNA]</scope>
    <source>
        <strain evidence="5 6">Marseille-Q3630</strain>
    </source>
</reference>
<dbReference type="Gene3D" id="1.10.10.10">
    <property type="entry name" value="Winged helix-like DNA-binding domain superfamily/Winged helix DNA-binding domain"/>
    <property type="match status" value="1"/>
</dbReference>
<dbReference type="AlphaFoldDB" id="A0A7G7CS81"/>
<evidence type="ECO:0000256" key="2">
    <source>
        <dbReference type="ARBA" id="ARBA00023125"/>
    </source>
</evidence>
<dbReference type="PANTHER" id="PTHR43537">
    <property type="entry name" value="TRANSCRIPTIONAL REGULATOR, GNTR FAMILY"/>
    <property type="match status" value="1"/>
</dbReference>
<name>A0A7G7CS81_9CORY</name>
<dbReference type="PROSITE" id="PS50949">
    <property type="entry name" value="HTH_GNTR"/>
    <property type="match status" value="1"/>
</dbReference>
<dbReference type="PRINTS" id="PR00035">
    <property type="entry name" value="HTHGNTR"/>
</dbReference>
<keyword evidence="1" id="KW-0805">Transcription regulation</keyword>
<dbReference type="KEGG" id="cik:H0194_02030"/>
<dbReference type="InterPro" id="IPR000524">
    <property type="entry name" value="Tscrpt_reg_HTH_GntR"/>
</dbReference>
<keyword evidence="6" id="KW-1185">Reference proteome</keyword>
<organism evidence="5 6">
    <name type="scientific">Corynebacterium incognita</name>
    <dbReference type="NCBI Taxonomy" id="2754725"/>
    <lineage>
        <taxon>Bacteria</taxon>
        <taxon>Bacillati</taxon>
        <taxon>Actinomycetota</taxon>
        <taxon>Actinomycetes</taxon>
        <taxon>Mycobacteriales</taxon>
        <taxon>Corynebacteriaceae</taxon>
        <taxon>Corynebacterium</taxon>
    </lineage>
</organism>
<proteinExistence type="predicted"/>
<dbReference type="InterPro" id="IPR008920">
    <property type="entry name" value="TF_FadR/GntR_C"/>
</dbReference>
<dbReference type="Proteomes" id="UP000515743">
    <property type="component" value="Chromosome"/>
</dbReference>
<accession>A0A7G7CS81</accession>
<dbReference type="GO" id="GO:0003677">
    <property type="term" value="F:DNA binding"/>
    <property type="evidence" value="ECO:0007669"/>
    <property type="project" value="UniProtKB-KW"/>
</dbReference>
<gene>
    <name evidence="5" type="ORF">H0194_02030</name>
</gene>
<evidence type="ECO:0000313" key="5">
    <source>
        <dbReference type="EMBL" id="QNE90447.1"/>
    </source>
</evidence>
<dbReference type="PANTHER" id="PTHR43537:SF24">
    <property type="entry name" value="GLUCONATE OPERON TRANSCRIPTIONAL REPRESSOR"/>
    <property type="match status" value="1"/>
</dbReference>
<evidence type="ECO:0000259" key="4">
    <source>
        <dbReference type="PROSITE" id="PS50949"/>
    </source>
</evidence>
<evidence type="ECO:0000256" key="3">
    <source>
        <dbReference type="ARBA" id="ARBA00023163"/>
    </source>
</evidence>
<feature type="domain" description="HTH gntR-type" evidence="4">
    <location>
        <begin position="18"/>
        <end position="85"/>
    </location>
</feature>